<dbReference type="Pfam" id="PF00884">
    <property type="entry name" value="Sulfatase"/>
    <property type="match status" value="1"/>
</dbReference>
<reference evidence="6 7" key="1">
    <citation type="submission" date="2021-03" db="EMBL/GenBank/DDBJ databases">
        <title>Aliifodinibius sp. nov., a new bacterium isolated from saline soil.</title>
        <authorList>
            <person name="Galisteo C."/>
            <person name="De La Haba R."/>
            <person name="Sanchez-Porro C."/>
            <person name="Ventosa A."/>
        </authorList>
    </citation>
    <scope>NUCLEOTIDE SEQUENCE [LARGE SCALE GENOMIC DNA]</scope>
    <source>
        <strain evidence="6 7">1BSP15-2V2</strain>
    </source>
</reference>
<dbReference type="RefSeq" id="WP_265766781.1">
    <property type="nucleotide sequence ID" value="NZ_JAGGJA010000009.1"/>
</dbReference>
<proteinExistence type="inferred from homology"/>
<dbReference type="InterPro" id="IPR050738">
    <property type="entry name" value="Sulfatase"/>
</dbReference>
<dbReference type="InterPro" id="IPR000917">
    <property type="entry name" value="Sulfatase_N"/>
</dbReference>
<comment type="similarity">
    <text evidence="1">Belongs to the sulfatase family.</text>
</comment>
<evidence type="ECO:0000259" key="5">
    <source>
        <dbReference type="Pfam" id="PF00884"/>
    </source>
</evidence>
<keyword evidence="3" id="KW-0378">Hydrolase</keyword>
<comment type="caution">
    <text evidence="6">The sequence shown here is derived from an EMBL/GenBank/DDBJ whole genome shotgun (WGS) entry which is preliminary data.</text>
</comment>
<gene>
    <name evidence="6" type="ORF">J6I44_14105</name>
</gene>
<dbReference type="InterPro" id="IPR017850">
    <property type="entry name" value="Alkaline_phosphatase_core_sf"/>
</dbReference>
<keyword evidence="2" id="KW-0479">Metal-binding</keyword>
<name>A0ABT3PQ52_9BACT</name>
<keyword evidence="7" id="KW-1185">Reference proteome</keyword>
<evidence type="ECO:0000256" key="3">
    <source>
        <dbReference type="ARBA" id="ARBA00022801"/>
    </source>
</evidence>
<dbReference type="Gene3D" id="3.30.1120.10">
    <property type="match status" value="1"/>
</dbReference>
<dbReference type="Gene3D" id="3.40.720.10">
    <property type="entry name" value="Alkaline Phosphatase, subunit A"/>
    <property type="match status" value="1"/>
</dbReference>
<evidence type="ECO:0000313" key="6">
    <source>
        <dbReference type="EMBL" id="MCW9707995.1"/>
    </source>
</evidence>
<protein>
    <submittedName>
        <fullName evidence="6">Arylsulfatase</fullName>
    </submittedName>
</protein>
<keyword evidence="4" id="KW-0106">Calcium</keyword>
<dbReference type="CDD" id="cd16145">
    <property type="entry name" value="ARS_like"/>
    <property type="match status" value="1"/>
</dbReference>
<dbReference type="EMBL" id="JAGGJA010000009">
    <property type="protein sequence ID" value="MCW9707995.1"/>
    <property type="molecule type" value="Genomic_DNA"/>
</dbReference>
<dbReference type="InterPro" id="IPR024607">
    <property type="entry name" value="Sulfatase_CS"/>
</dbReference>
<evidence type="ECO:0000313" key="7">
    <source>
        <dbReference type="Proteomes" id="UP001207918"/>
    </source>
</evidence>
<dbReference type="SUPFAM" id="SSF53649">
    <property type="entry name" value="Alkaline phosphatase-like"/>
    <property type="match status" value="1"/>
</dbReference>
<accession>A0ABT3PQ52</accession>
<dbReference type="PANTHER" id="PTHR42693">
    <property type="entry name" value="ARYLSULFATASE FAMILY MEMBER"/>
    <property type="match status" value="1"/>
</dbReference>
<evidence type="ECO:0000256" key="4">
    <source>
        <dbReference type="ARBA" id="ARBA00022837"/>
    </source>
</evidence>
<organism evidence="6 7">
    <name type="scientific">Fodinibius salsisoli</name>
    <dbReference type="NCBI Taxonomy" id="2820877"/>
    <lineage>
        <taxon>Bacteria</taxon>
        <taxon>Pseudomonadati</taxon>
        <taxon>Balneolota</taxon>
        <taxon>Balneolia</taxon>
        <taxon>Balneolales</taxon>
        <taxon>Balneolaceae</taxon>
        <taxon>Fodinibius</taxon>
    </lineage>
</organism>
<dbReference type="PANTHER" id="PTHR42693:SF53">
    <property type="entry name" value="ENDO-4-O-SULFATASE"/>
    <property type="match status" value="1"/>
</dbReference>
<sequence>MKNIYIFVVILIAVCVACDSSQQERNSPPNIVYILADDLGYGELGAYGQQKIETPNIDQLAQNGMLFSQHYAGSPVCAPSRYMLMTGKHPGHAYIRGNDEWGERGDVWSIQAMRDDPELEGQRPIPDSTVTVAEVLKKGGYQTAAIGKWGLGAPKTEGHPNEQGFDFFYGYIGQRQAHNYYPDHLWRNHERIFLDNIVQTPHATLPDSLDPRDTNSYAKYHDQPDYAPDLMQEEVLSFVDRSAQKDQPFFLYYATPIPHAALQAPQRWIEYYHEKFGDEEPYLGGAGYLPVRYPKATYAAMISYLDEQVGQLVQKLKEKNEYDDTLIIFTSDNGPTYNGGTYSEFFNSAGPFQEKYGRGKGFVYEGGIRVPMIASWPDVVKPGSKTNHLSAFWDVLPTLSEIAGQDVPASIDGISFAPTLKGLPEKQEVHNHLYWEFPAYGGQQAVRMGKWKAVRRDIKKEKNLDIELYNLEEDPTEEQDIANQYPDVVETIRQIMEEEHTSPKLKTFGMKALGDE</sequence>
<dbReference type="PROSITE" id="PS00523">
    <property type="entry name" value="SULFATASE_1"/>
    <property type="match status" value="1"/>
</dbReference>
<dbReference type="Proteomes" id="UP001207918">
    <property type="component" value="Unassembled WGS sequence"/>
</dbReference>
<feature type="domain" description="Sulfatase N-terminal" evidence="5">
    <location>
        <begin position="29"/>
        <end position="404"/>
    </location>
</feature>
<evidence type="ECO:0000256" key="2">
    <source>
        <dbReference type="ARBA" id="ARBA00022723"/>
    </source>
</evidence>
<evidence type="ECO:0000256" key="1">
    <source>
        <dbReference type="ARBA" id="ARBA00008779"/>
    </source>
</evidence>